<dbReference type="RefSeq" id="WP_036773258.1">
    <property type="nucleotide sequence ID" value="NZ_CP012508.1"/>
</dbReference>
<gene>
    <name evidence="1" type="ORF">KU39_1889</name>
</gene>
<dbReference type="EMBL" id="CP012508">
    <property type="protein sequence ID" value="ALB23069.1"/>
    <property type="molecule type" value="Genomic_DNA"/>
</dbReference>
<organism evidence="1 2">
    <name type="scientific">Piscirickettsia salmonis</name>
    <dbReference type="NCBI Taxonomy" id="1238"/>
    <lineage>
        <taxon>Bacteria</taxon>
        <taxon>Pseudomonadati</taxon>
        <taxon>Pseudomonadota</taxon>
        <taxon>Gammaproteobacteria</taxon>
        <taxon>Thiotrichales</taxon>
        <taxon>Piscirickettsiaceae</taxon>
        <taxon>Piscirickettsia</taxon>
    </lineage>
</organism>
<name>A0A1L6TCG4_PISSA</name>
<dbReference type="OrthoDB" id="5617869at2"/>
<evidence type="ECO:0000313" key="1">
    <source>
        <dbReference type="EMBL" id="ALB23069.1"/>
    </source>
</evidence>
<proteinExistence type="predicted"/>
<evidence type="ECO:0000313" key="2">
    <source>
        <dbReference type="Proteomes" id="UP000029558"/>
    </source>
</evidence>
<accession>A0A1L6TCG4</accession>
<protein>
    <submittedName>
        <fullName evidence="1">Uncharacterized protein</fullName>
    </submittedName>
</protein>
<dbReference type="AlphaFoldDB" id="A0A1L6TCG4"/>
<sequence length="168" mass="18366">MNSDGQTGLKTLEKYAPESASAAFALASSDFCKSMIALSQAGVIVNDYEQVKANANLKKALAAAYGYLNSGHFGWNRAHGHHGKDQTYRFIKNLMAREDKDLSGIRTEMQQWVKGYGPLSRSSGCHGFSRVGFAHQSELFGQAATPFFEMGGEDRKAVKEKILTGLTH</sequence>
<reference evidence="1 2" key="1">
    <citation type="journal article" date="2014" name="Genome Announc.">
        <title>Comparative Genome Analysis of Two Isolates of the Fish Pathogen Piscirickettsia salmonis from Different Hosts Reveals Major Differences in Virulence-Associated Secretion Systems.</title>
        <authorList>
            <person name="Bohle H."/>
            <person name="Henriquez P."/>
            <person name="Grothusen H."/>
            <person name="Navas E."/>
            <person name="Sandoval A."/>
            <person name="Bustamante F."/>
            <person name="Bustos P."/>
            <person name="Mancilla M."/>
        </authorList>
    </citation>
    <scope>NUCLEOTIDE SEQUENCE [LARGE SCALE GENOMIC DNA]</scope>
    <source>
        <strain evidence="2">B1-32597</strain>
    </source>
</reference>
<dbReference type="Proteomes" id="UP000029558">
    <property type="component" value="Chromosome"/>
</dbReference>